<feature type="signal peptide" evidence="1">
    <location>
        <begin position="1"/>
        <end position="30"/>
    </location>
</feature>
<evidence type="ECO:0000313" key="2">
    <source>
        <dbReference type="EMBL" id="KAL0125728.1"/>
    </source>
</evidence>
<protein>
    <submittedName>
        <fullName evidence="2">Uncharacterized protein</fullName>
    </submittedName>
</protein>
<keyword evidence="3" id="KW-1185">Reference proteome</keyword>
<comment type="caution">
    <text evidence="2">The sequence shown here is derived from an EMBL/GenBank/DDBJ whole genome shotgun (WGS) entry which is preliminary data.</text>
</comment>
<proteinExistence type="predicted"/>
<dbReference type="AlphaFoldDB" id="A0AAW2GCI0"/>
<name>A0AAW2GCI0_9HYME</name>
<evidence type="ECO:0000313" key="3">
    <source>
        <dbReference type="Proteomes" id="UP001430953"/>
    </source>
</evidence>
<keyword evidence="1" id="KW-0732">Signal</keyword>
<dbReference type="Proteomes" id="UP001430953">
    <property type="component" value="Unassembled WGS sequence"/>
</dbReference>
<dbReference type="EMBL" id="JADYXP020000004">
    <property type="protein sequence ID" value="KAL0125728.1"/>
    <property type="molecule type" value="Genomic_DNA"/>
</dbReference>
<organism evidence="2 3">
    <name type="scientific">Cardiocondyla obscurior</name>
    <dbReference type="NCBI Taxonomy" id="286306"/>
    <lineage>
        <taxon>Eukaryota</taxon>
        <taxon>Metazoa</taxon>
        <taxon>Ecdysozoa</taxon>
        <taxon>Arthropoda</taxon>
        <taxon>Hexapoda</taxon>
        <taxon>Insecta</taxon>
        <taxon>Pterygota</taxon>
        <taxon>Neoptera</taxon>
        <taxon>Endopterygota</taxon>
        <taxon>Hymenoptera</taxon>
        <taxon>Apocrita</taxon>
        <taxon>Aculeata</taxon>
        <taxon>Formicoidea</taxon>
        <taxon>Formicidae</taxon>
        <taxon>Myrmicinae</taxon>
        <taxon>Cardiocondyla</taxon>
    </lineage>
</organism>
<reference evidence="2 3" key="1">
    <citation type="submission" date="2023-03" db="EMBL/GenBank/DDBJ databases">
        <title>High recombination rates correlate with genetic variation in Cardiocondyla obscurior ants.</title>
        <authorList>
            <person name="Errbii M."/>
        </authorList>
    </citation>
    <scope>NUCLEOTIDE SEQUENCE [LARGE SCALE GENOMIC DNA]</scope>
    <source>
        <strain evidence="2">Alpha-2009</strain>
        <tissue evidence="2">Whole body</tissue>
    </source>
</reference>
<evidence type="ECO:0000256" key="1">
    <source>
        <dbReference type="SAM" id="SignalP"/>
    </source>
</evidence>
<gene>
    <name evidence="2" type="ORF">PUN28_004648</name>
</gene>
<sequence>MNSFRRSQSMGSMICAAWLLSSVIVPPEAAMSRHRGLFRQSANSRTSVQKERAGDLRKCHLVDGDQPMLLRYLPRVPKLLEMDDETSMQIPVSTDSAALGTRILFLRLYEGTVPRPAYVLSHIMYKKYRKTAEYPAPVEKDKERKGFHNKFYAIVHEIPQFHCVGSEKAPLCHLPRFIH</sequence>
<feature type="chain" id="PRO_5043721847" evidence="1">
    <location>
        <begin position="31"/>
        <end position="179"/>
    </location>
</feature>
<accession>A0AAW2GCI0</accession>